<evidence type="ECO:0000256" key="5">
    <source>
        <dbReference type="ARBA" id="ARBA00023065"/>
    </source>
</evidence>
<accession>A0ABR0KHC0</accession>
<evidence type="ECO:0000256" key="10">
    <source>
        <dbReference type="SAM" id="Phobius"/>
    </source>
</evidence>
<comment type="similarity">
    <text evidence="8">Belongs to the two pore domain potassium channel (TC 1.A.1.8) family.</text>
</comment>
<dbReference type="EMBL" id="JAVRRG010000029">
    <property type="protein sequence ID" value="KAK5095245.1"/>
    <property type="molecule type" value="Genomic_DNA"/>
</dbReference>
<evidence type="ECO:0000313" key="12">
    <source>
        <dbReference type="EMBL" id="KAK5095245.1"/>
    </source>
</evidence>
<evidence type="ECO:0000256" key="2">
    <source>
        <dbReference type="ARBA" id="ARBA00022448"/>
    </source>
</evidence>
<dbReference type="PRINTS" id="PR01333">
    <property type="entry name" value="2POREKCHANEL"/>
</dbReference>
<feature type="transmembrane region" description="Helical" evidence="10">
    <location>
        <begin position="415"/>
        <end position="435"/>
    </location>
</feature>
<feature type="transmembrane region" description="Helical" evidence="10">
    <location>
        <begin position="180"/>
        <end position="202"/>
    </location>
</feature>
<feature type="transmembrane region" description="Helical" evidence="10">
    <location>
        <begin position="142"/>
        <end position="160"/>
    </location>
</feature>
<protein>
    <recommendedName>
        <fullName evidence="11">Potassium channel domain-containing protein</fullName>
    </recommendedName>
</protein>
<dbReference type="InterPro" id="IPR013099">
    <property type="entry name" value="K_chnl_dom"/>
</dbReference>
<proteinExistence type="inferred from homology"/>
<feature type="transmembrane region" description="Helical" evidence="10">
    <location>
        <begin position="277"/>
        <end position="300"/>
    </location>
</feature>
<evidence type="ECO:0000256" key="3">
    <source>
        <dbReference type="ARBA" id="ARBA00022692"/>
    </source>
</evidence>
<dbReference type="Gene3D" id="1.10.287.70">
    <property type="match status" value="2"/>
</dbReference>
<keyword evidence="13" id="KW-1185">Reference proteome</keyword>
<evidence type="ECO:0000256" key="4">
    <source>
        <dbReference type="ARBA" id="ARBA00022989"/>
    </source>
</evidence>
<feature type="region of interest" description="Disordered" evidence="9">
    <location>
        <begin position="571"/>
        <end position="590"/>
    </location>
</feature>
<keyword evidence="5 8" id="KW-0406">Ion transport</keyword>
<feature type="compositionally biased region" description="Basic and acidic residues" evidence="9">
    <location>
        <begin position="579"/>
        <end position="590"/>
    </location>
</feature>
<keyword evidence="4 10" id="KW-1133">Transmembrane helix</keyword>
<sequence>MNDPGLDGQIHDAASEARNTIGQLKSEDAGNEDTGTTNAAMQFQGRDKAQTMPTRWWYASTGFPLIAGTFGPLANACSICALVENWRIEVPPGGTEAHGIDIKDPRFLIVVNAVSLVFALVANLSLLLNMAKRLRFEIAQPITIIGFWSASVLLIGLISYASTSSFDAPNVQNQALTQAYYYGIFAAALYQVISYLMCITVWGAYRGAYGKEFDLTVAQRTLMLQTISFLVYLLLGAVIYSRIEGWRYLDTVYFMDYTLLTVGVGDYSPATHLGRSLLFPFAVGGIITIGLVVSSIRSLVLERGAEKLSARMTEKTRRRVVKQIATAEKQKQTKLSTKPVFHLDENTAKGLIANPVDDHVGELERRKTEFEAMREVQDMAAREQKWMSLVVSTLAFALMWFIGALVFFRTERKQGWTYFDALYFSYTSILTIGYGDLYPTSNSGKPFFVFWSLLAVPTLTILVSSMGDTVVKGVKDATIWLGEISFLPSTEGSTRDKLKVGAYRATLGKFRSGGPEGNDQEKADYEEEQDEEWANFKQLHPGLAKIFEPADRKKVDHRNHAILDRLAEAWASTEEEEGKEPRTKQDQRIRAEHHYRHLLISQIPKLYDDTKLTTPKKYSFAEWSFYLRLIGEDESDSSLHRRARPKPKGHPHNQEKHAADHGPPQPKPPSSGQREETSHTKLKWSWIGPYSPLMEDKDEAEWILERLFQRLDESLATQKRDFERSLNDVDNLTEPGLPGSGEKQS</sequence>
<dbReference type="SUPFAM" id="SSF81324">
    <property type="entry name" value="Voltage-gated potassium channels"/>
    <property type="match status" value="2"/>
</dbReference>
<feature type="compositionally biased region" description="Basic residues" evidence="9">
    <location>
        <begin position="640"/>
        <end position="651"/>
    </location>
</feature>
<organism evidence="12 13">
    <name type="scientific">Lithohypha guttulata</name>
    <dbReference type="NCBI Taxonomy" id="1690604"/>
    <lineage>
        <taxon>Eukaryota</taxon>
        <taxon>Fungi</taxon>
        <taxon>Dikarya</taxon>
        <taxon>Ascomycota</taxon>
        <taxon>Pezizomycotina</taxon>
        <taxon>Eurotiomycetes</taxon>
        <taxon>Chaetothyriomycetidae</taxon>
        <taxon>Chaetothyriales</taxon>
        <taxon>Trichomeriaceae</taxon>
        <taxon>Lithohypha</taxon>
    </lineage>
</organism>
<feature type="transmembrane region" description="Helical" evidence="10">
    <location>
        <begin position="386"/>
        <end position="409"/>
    </location>
</feature>
<evidence type="ECO:0000256" key="9">
    <source>
        <dbReference type="SAM" id="MobiDB-lite"/>
    </source>
</evidence>
<feature type="domain" description="Potassium channel" evidence="11">
    <location>
        <begin position="397"/>
        <end position="471"/>
    </location>
</feature>
<feature type="region of interest" description="Disordered" evidence="9">
    <location>
        <begin position="721"/>
        <end position="745"/>
    </location>
</feature>
<feature type="transmembrane region" description="Helical" evidence="10">
    <location>
        <begin position="447"/>
        <end position="467"/>
    </location>
</feature>
<reference evidence="12 13" key="1">
    <citation type="submission" date="2023-08" db="EMBL/GenBank/DDBJ databases">
        <title>Black Yeasts Isolated from many extreme environments.</title>
        <authorList>
            <person name="Coleine C."/>
            <person name="Stajich J.E."/>
            <person name="Selbmann L."/>
        </authorList>
    </citation>
    <scope>NUCLEOTIDE SEQUENCE [LARGE SCALE GENOMIC DNA]</scope>
    <source>
        <strain evidence="12 13">CCFEE 5885</strain>
    </source>
</reference>
<evidence type="ECO:0000256" key="1">
    <source>
        <dbReference type="ARBA" id="ARBA00004141"/>
    </source>
</evidence>
<dbReference type="InterPro" id="IPR003280">
    <property type="entry name" value="2pore_dom_K_chnl"/>
</dbReference>
<evidence type="ECO:0000313" key="13">
    <source>
        <dbReference type="Proteomes" id="UP001345013"/>
    </source>
</evidence>
<feature type="transmembrane region" description="Helical" evidence="10">
    <location>
        <begin position="107"/>
        <end position="130"/>
    </location>
</feature>
<evidence type="ECO:0000259" key="11">
    <source>
        <dbReference type="Pfam" id="PF07885"/>
    </source>
</evidence>
<evidence type="ECO:0000256" key="6">
    <source>
        <dbReference type="ARBA" id="ARBA00023136"/>
    </source>
</evidence>
<gene>
    <name evidence="12" type="ORF">LTR24_003212</name>
</gene>
<keyword evidence="2 8" id="KW-0813">Transport</keyword>
<feature type="transmembrane region" description="Helical" evidence="10">
    <location>
        <begin position="222"/>
        <end position="243"/>
    </location>
</feature>
<evidence type="ECO:0000256" key="7">
    <source>
        <dbReference type="ARBA" id="ARBA00023303"/>
    </source>
</evidence>
<dbReference type="PANTHER" id="PTHR11003:SF301">
    <property type="entry name" value="POTASSIUM CHANNEL PROTEIN"/>
    <property type="match status" value="1"/>
</dbReference>
<dbReference type="PANTHER" id="PTHR11003">
    <property type="entry name" value="POTASSIUM CHANNEL, SUBFAMILY K"/>
    <property type="match status" value="1"/>
</dbReference>
<dbReference type="Pfam" id="PF07885">
    <property type="entry name" value="Ion_trans_2"/>
    <property type="match status" value="2"/>
</dbReference>
<keyword evidence="6 10" id="KW-0472">Membrane</keyword>
<keyword evidence="3 8" id="KW-0812">Transmembrane</keyword>
<name>A0ABR0KHC0_9EURO</name>
<comment type="subcellular location">
    <subcellularLocation>
        <location evidence="1">Membrane</location>
        <topology evidence="1">Multi-pass membrane protein</topology>
    </subcellularLocation>
</comment>
<evidence type="ECO:0000256" key="8">
    <source>
        <dbReference type="RuleBase" id="RU003857"/>
    </source>
</evidence>
<feature type="region of interest" description="Disordered" evidence="9">
    <location>
        <begin position="636"/>
        <end position="680"/>
    </location>
</feature>
<feature type="domain" description="Potassium channel" evidence="11">
    <location>
        <begin position="229"/>
        <end position="300"/>
    </location>
</feature>
<dbReference type="Proteomes" id="UP001345013">
    <property type="component" value="Unassembled WGS sequence"/>
</dbReference>
<comment type="caution">
    <text evidence="12">The sequence shown here is derived from an EMBL/GenBank/DDBJ whole genome shotgun (WGS) entry which is preliminary data.</text>
</comment>
<keyword evidence="7 8" id="KW-0407">Ion channel</keyword>